<dbReference type="AlphaFoldDB" id="A0A1H1RUC9"/>
<dbReference type="GO" id="GO:0051539">
    <property type="term" value="F:4 iron, 4 sulfur cluster binding"/>
    <property type="evidence" value="ECO:0007669"/>
    <property type="project" value="TreeGrafter"/>
</dbReference>
<keyword evidence="3" id="KW-0411">Iron-sulfur</keyword>
<dbReference type="SUPFAM" id="SSF52016">
    <property type="entry name" value="LeuD/IlvD-like"/>
    <property type="match status" value="1"/>
</dbReference>
<feature type="domain" description="Aconitase A/isopropylmalate dehydratase small subunit swivel" evidence="5">
    <location>
        <begin position="507"/>
        <end position="584"/>
    </location>
</feature>
<dbReference type="GO" id="GO:0046872">
    <property type="term" value="F:metal ion binding"/>
    <property type="evidence" value="ECO:0007669"/>
    <property type="project" value="UniProtKB-KW"/>
</dbReference>
<dbReference type="InterPro" id="IPR015931">
    <property type="entry name" value="Acnase/IPM_dHydase_lsu_aba_1/3"/>
</dbReference>
<dbReference type="SUPFAM" id="SSF53732">
    <property type="entry name" value="Aconitase iron-sulfur domain"/>
    <property type="match status" value="1"/>
</dbReference>
<dbReference type="PANTHER" id="PTHR43160:SF3">
    <property type="entry name" value="ACONITATE HYDRATASE, MITOCHONDRIAL"/>
    <property type="match status" value="1"/>
</dbReference>
<dbReference type="PRINTS" id="PR00415">
    <property type="entry name" value="ACONITASE"/>
</dbReference>
<reference evidence="6 7" key="1">
    <citation type="submission" date="2016-10" db="EMBL/GenBank/DDBJ databases">
        <authorList>
            <person name="Varghese N."/>
            <person name="Submissions S."/>
        </authorList>
    </citation>
    <scope>NUCLEOTIDE SEQUENCE [LARGE SCALE GENOMIC DNA]</scope>
    <source>
        <strain evidence="6 7">Mar_2010_102</strain>
    </source>
</reference>
<dbReference type="GO" id="GO:0006099">
    <property type="term" value="P:tricarboxylic acid cycle"/>
    <property type="evidence" value="ECO:0007669"/>
    <property type="project" value="TreeGrafter"/>
</dbReference>
<dbReference type="GO" id="GO:0003994">
    <property type="term" value="F:aconitate hydratase activity"/>
    <property type="evidence" value="ECO:0007669"/>
    <property type="project" value="TreeGrafter"/>
</dbReference>
<dbReference type="InterPro" id="IPR015928">
    <property type="entry name" value="Aconitase/3IPM_dehydase_swvl"/>
</dbReference>
<dbReference type="EMBL" id="LT629745">
    <property type="protein sequence ID" value="SDS39313.1"/>
    <property type="molecule type" value="Genomic_DNA"/>
</dbReference>
<dbReference type="Proteomes" id="UP000198858">
    <property type="component" value="Chromosome I"/>
</dbReference>
<evidence type="ECO:0000313" key="7">
    <source>
        <dbReference type="Proteomes" id="UP000198858"/>
    </source>
</evidence>
<dbReference type="Pfam" id="PF00694">
    <property type="entry name" value="Aconitase_C"/>
    <property type="match status" value="1"/>
</dbReference>
<dbReference type="InterPro" id="IPR001030">
    <property type="entry name" value="Acoase/IPM_deHydtase_lsu_aba"/>
</dbReference>
<evidence type="ECO:0000256" key="2">
    <source>
        <dbReference type="ARBA" id="ARBA00023004"/>
    </source>
</evidence>
<dbReference type="NCBIfam" id="NF005558">
    <property type="entry name" value="PRK07229.1"/>
    <property type="match status" value="1"/>
</dbReference>
<dbReference type="RefSeq" id="WP_089663579.1">
    <property type="nucleotide sequence ID" value="NZ_LT629745.1"/>
</dbReference>
<keyword evidence="2" id="KW-0408">Iron</keyword>
<name>A0A1H1RUC9_9FLAO</name>
<dbReference type="GO" id="GO:0005829">
    <property type="term" value="C:cytosol"/>
    <property type="evidence" value="ECO:0007669"/>
    <property type="project" value="TreeGrafter"/>
</dbReference>
<evidence type="ECO:0000313" key="6">
    <source>
        <dbReference type="EMBL" id="SDS39313.1"/>
    </source>
</evidence>
<dbReference type="NCBIfam" id="TIGR01342">
    <property type="entry name" value="acon_putative"/>
    <property type="match status" value="1"/>
</dbReference>
<feature type="domain" description="Aconitase/3-isopropylmalate dehydratase large subunit alpha/beta/alpha" evidence="4">
    <location>
        <begin position="9"/>
        <end position="408"/>
    </location>
</feature>
<keyword evidence="7" id="KW-1185">Reference proteome</keyword>
<dbReference type="InterPro" id="IPR006250">
    <property type="entry name" value="Aconitase_put"/>
</dbReference>
<gene>
    <name evidence="6" type="ORF">SAMN04488552_3029</name>
</gene>
<dbReference type="InterPro" id="IPR036008">
    <property type="entry name" value="Aconitase_4Fe-4S_dom"/>
</dbReference>
<evidence type="ECO:0000256" key="3">
    <source>
        <dbReference type="ARBA" id="ARBA00023014"/>
    </source>
</evidence>
<dbReference type="STRING" id="1250231.SAMN04488552_3029"/>
<proteinExistence type="predicted"/>
<dbReference type="InterPro" id="IPR000573">
    <property type="entry name" value="AconitaseA/IPMdHydase_ssu_swvl"/>
</dbReference>
<dbReference type="Gene3D" id="3.20.19.10">
    <property type="entry name" value="Aconitase, domain 4"/>
    <property type="match status" value="1"/>
</dbReference>
<evidence type="ECO:0000259" key="5">
    <source>
        <dbReference type="Pfam" id="PF00694"/>
    </source>
</evidence>
<organism evidence="6 7">
    <name type="scientific">Christiangramia echinicola</name>
    <dbReference type="NCBI Taxonomy" id="279359"/>
    <lineage>
        <taxon>Bacteria</taxon>
        <taxon>Pseudomonadati</taxon>
        <taxon>Bacteroidota</taxon>
        <taxon>Flavobacteriia</taxon>
        <taxon>Flavobacteriales</taxon>
        <taxon>Flavobacteriaceae</taxon>
        <taxon>Christiangramia</taxon>
    </lineage>
</organism>
<dbReference type="InterPro" id="IPR050926">
    <property type="entry name" value="Aconitase/IPM_isomerase"/>
</dbReference>
<evidence type="ECO:0000259" key="4">
    <source>
        <dbReference type="Pfam" id="PF00330"/>
    </source>
</evidence>
<dbReference type="Gene3D" id="3.30.499.10">
    <property type="entry name" value="Aconitase, domain 3"/>
    <property type="match status" value="2"/>
</dbReference>
<dbReference type="PANTHER" id="PTHR43160">
    <property type="entry name" value="ACONITATE HYDRATASE B"/>
    <property type="match status" value="1"/>
</dbReference>
<accession>A0A1H1RUC9</accession>
<sequence>MSNLNVTQKLIKEHLLKGEMEPGKEIGIKIDQALLQDATGTLVQLELEAMGLKKAQTEVAVQYVDHNLLQTDFKNADDHLFLHSAAQRFGLWYSRPGNGVSHPVHMQRFGKPGKTMVGSDSHTPAAGSLGMLAIGTGGLDVAAAIAGQPYFVKMPEVMGVKLTGNLPDWVSAKDVILEMLRRYDVKGGVGKVIEYYGDGLKNLSAMDRHVIANMGAELGATTTVFPSDEETKRFLRSQKREEDWIELKADEGCKYDYEDEIILDELVPLIALPTSPGNVVPVREVEGKDISQVVIGSSANPGLRDFWIAGAIVDGKSVNNDVSFDINPTSRQMIQNMIENRAFANLIKAGARFHQSGCMGCIGMGQAPASGTISLRTMPRNFPDRSGTKDDQVHLCSPETAAASALTGKITDPRDLEKLYDMKYPKFKHPEIEIINTEMLVAPPEDGTKIELKKGPNIKSLPYIEPMQEKYSIPVLLKMGDNISTDEILKAGAEVLPFRSNLPEISKYSYTVIDESFYDRAMEAKTTHGGHIVVAKDNYAQGSSREHAAIAPKYLGQVAVIANSYARIAWQNLVNFGILPLEFINIEDFDKIEQGDIVYFRNLREDVQNRKNIKVIVKSEDGNKKEEFETKHSMSDRQIEILMKGGIINEFKDRLEQEDLQA</sequence>
<dbReference type="Pfam" id="PF00330">
    <property type="entry name" value="Aconitase"/>
    <property type="match status" value="1"/>
</dbReference>
<evidence type="ECO:0000256" key="1">
    <source>
        <dbReference type="ARBA" id="ARBA00022723"/>
    </source>
</evidence>
<protein>
    <submittedName>
        <fullName evidence="6">Aconitase</fullName>
    </submittedName>
</protein>
<keyword evidence="1" id="KW-0479">Metal-binding</keyword>